<protein>
    <recommendedName>
        <fullName evidence="4">PilC beta-propeller domain-containing protein</fullName>
    </recommendedName>
</protein>
<evidence type="ECO:0000313" key="2">
    <source>
        <dbReference type="EMBL" id="MBK8573521.1"/>
    </source>
</evidence>
<feature type="compositionally biased region" description="Low complexity" evidence="1">
    <location>
        <begin position="457"/>
        <end position="471"/>
    </location>
</feature>
<dbReference type="EMBL" id="JADKCH010000021">
    <property type="protein sequence ID" value="MBK8573521.1"/>
    <property type="molecule type" value="Genomic_DNA"/>
</dbReference>
<feature type="region of interest" description="Disordered" evidence="1">
    <location>
        <begin position="446"/>
        <end position="474"/>
    </location>
</feature>
<evidence type="ECO:0008006" key="4">
    <source>
        <dbReference type="Google" id="ProtNLM"/>
    </source>
</evidence>
<accession>A0A936F3U5</accession>
<proteinExistence type="predicted"/>
<name>A0A936F3U5_9BACT</name>
<gene>
    <name evidence="2" type="ORF">IPN91_13010</name>
</gene>
<dbReference type="Proteomes" id="UP000709959">
    <property type="component" value="Unassembled WGS sequence"/>
</dbReference>
<feature type="compositionally biased region" description="Polar residues" evidence="1">
    <location>
        <begin position="446"/>
        <end position="456"/>
    </location>
</feature>
<reference evidence="2 3" key="1">
    <citation type="submission" date="2020-10" db="EMBL/GenBank/DDBJ databases">
        <title>Connecting structure to function with the recovery of over 1000 high-quality activated sludge metagenome-assembled genomes encoding full-length rRNA genes using long-read sequencing.</title>
        <authorList>
            <person name="Singleton C.M."/>
            <person name="Petriglieri F."/>
            <person name="Kristensen J.M."/>
            <person name="Kirkegaard R.H."/>
            <person name="Michaelsen T.Y."/>
            <person name="Andersen M.H."/>
            <person name="Karst S.M."/>
            <person name="Dueholm M.S."/>
            <person name="Nielsen P.H."/>
            <person name="Albertsen M."/>
        </authorList>
    </citation>
    <scope>NUCLEOTIDE SEQUENCE [LARGE SCALE GENOMIC DNA]</scope>
    <source>
        <strain evidence="2">OdNE_18-Q3-R46-58_MAXAC.008</strain>
    </source>
</reference>
<evidence type="ECO:0000256" key="1">
    <source>
        <dbReference type="SAM" id="MobiDB-lite"/>
    </source>
</evidence>
<organism evidence="2 3">
    <name type="scientific">Candidatus Geothrix odensensis</name>
    <dbReference type="NCBI Taxonomy" id="2954440"/>
    <lineage>
        <taxon>Bacteria</taxon>
        <taxon>Pseudomonadati</taxon>
        <taxon>Acidobacteriota</taxon>
        <taxon>Holophagae</taxon>
        <taxon>Holophagales</taxon>
        <taxon>Holophagaceae</taxon>
        <taxon>Geothrix</taxon>
    </lineage>
</organism>
<comment type="caution">
    <text evidence="2">The sequence shown here is derived from an EMBL/GenBank/DDBJ whole genome shotgun (WGS) entry which is preliminary data.</text>
</comment>
<sequence>MKPEVITIFDFSGSMEALMYHPLFPNTTSTTAANGGSIDFTLDPFAGVGANTYTIKVTSKENNAVYATVDVTVGGSMSNPYNSGEQREQQGSGSSRKYLYTSITNITAVGNPGIFNPGTAYTFQATVSLRATDRYGNPISLASWGTTNTGVNWSVSGPKVTTISTTGVWTAPAVNPPSTVYPVTAKLSGYNVGTLYSIALVKPDGSVVSTSDAAAADTGSGFYGAAAGAADVRNWVRAASHARFQYNDGGKLRTIDIPIPWKLTNSSSTGNPLSSRTTPDLVTRGATTVGSGQAMELDLTYKLSGGSYVLSGANSTNLTTTLSHVDYNTRYVDWLFTGKYANGTYAGKYIVFDALDASLAGGQGNSNWGKGYGNMSSGDTLPVPQYDLNGNYVNEVSQAAATNVIPPFTRVQAVKRAAIETWIQYQDKVIWAFRFLDPSGESNAGAATTIDNNSKSTLSTTDPTTNTVTGTDSGWRLLNNTSTNPSNSINGMTRIAALCAGNNTPLTYATARALAQFTDPNSVFNEFETGSQAPSQCMNHFLILFTDGIDNNGTGTNNANTGSPYLGSANGKVTINALAGNQAIITSKSSVDRYGSYWNLFTFCGIAAHMADPALGAINSGHLDPLLPTGTVSGTPSSFLPFAIGKRGSTLFSKPHLITTMTVGVSLYGSYKDTGISPKRALFLGAALGDPSMSTWTDVSTLTPFEWVPDPNDPTTGKKKDGSIYFFDANSPEKLASDLDKAILSATGPSNTNATSNPNLPFIGAAYGKQVYLGQFRPPSNGGSIWPGDLMMFGTRQVNDQTLIVDKTDNLATVVDSSTAIWSTANALRNNRLWSARKLFTRIPGTSANPEPGLSVFSDTGTAYTDPTAGLKNFVATSYATDSAKQQVIQFVAGGDTSLTLDALGRPTTNRATIMGDIVNSSPGVLEYKFDDVKNSLPSTLSGTISTATGITNRFRLLLVGTNQGWLHAFGEVTNVTTIQAPDPNAGQEKVNGSVDELWSFMPTDFLANLNYINVPTNPHRFMVDGTPSIYFLDLPASAGGIGNGLFDIGPDPAKTNERAIAIIGLRKGGRSYYALDIHDPFNPTMKWSLIPDEADYFPNTRIEIGGPDLAVVKNILRNWGYSTCTPGLGRIMFNGILRDVVFLGGGFSTPEVEARFLDSAGDPTPLGRSIIALDVYTGKVLAAVDMSGTDAGPISAGLVPFEFFLNSGMAQRSYFLDYKGGLWSWGKQAVSAVAPYVGYRLDSSSLEEWSVRKVAKDTTGKDAIYSTLPAPFRVGNFQGQGKSGAPSPAVVGIAMMSGDRNNPLDYFYNATTNPAPTQHRLTVVFDRQDHKVWDSTDGAITESSLLNAYPSSSSIQAGDPLITPGAETYYLAPHDALGNYSTPKLGYYRPLPAASGGFIPKGINSPLVVAGALFYSYFSPEAADPCIGGAGKTYANLICDVLNPIVADSRTTVSCTSGTQFTWTGVASDFVTIGTQGVLQAGVVPAINPAPGQSLTTIQLQTILGNRLERFPKVRTWRTIH</sequence>
<evidence type="ECO:0000313" key="3">
    <source>
        <dbReference type="Proteomes" id="UP000709959"/>
    </source>
</evidence>